<keyword evidence="3" id="KW-1185">Reference proteome</keyword>
<protein>
    <submittedName>
        <fullName evidence="2">Uncharacterized protein</fullName>
    </submittedName>
</protein>
<organism evidence="2 3">
    <name type="scientific">Cupriavidus basilensis</name>
    <dbReference type="NCBI Taxonomy" id="68895"/>
    <lineage>
        <taxon>Bacteria</taxon>
        <taxon>Pseudomonadati</taxon>
        <taxon>Pseudomonadota</taxon>
        <taxon>Betaproteobacteria</taxon>
        <taxon>Burkholderiales</taxon>
        <taxon>Burkholderiaceae</taxon>
        <taxon>Cupriavidus</taxon>
    </lineage>
</organism>
<feature type="compositionally biased region" description="Basic and acidic residues" evidence="1">
    <location>
        <begin position="25"/>
        <end position="34"/>
    </location>
</feature>
<proteinExistence type="predicted"/>
<feature type="compositionally biased region" description="Basic and acidic residues" evidence="1">
    <location>
        <begin position="41"/>
        <end position="52"/>
    </location>
</feature>
<evidence type="ECO:0000313" key="3">
    <source>
        <dbReference type="Proteomes" id="UP001216674"/>
    </source>
</evidence>
<gene>
    <name evidence="2" type="ORF">P3W85_34440</name>
</gene>
<comment type="caution">
    <text evidence="2">The sequence shown here is derived from an EMBL/GenBank/DDBJ whole genome shotgun (WGS) entry which is preliminary data.</text>
</comment>
<feature type="region of interest" description="Disordered" evidence="1">
    <location>
        <begin position="25"/>
        <end position="52"/>
    </location>
</feature>
<evidence type="ECO:0000256" key="1">
    <source>
        <dbReference type="SAM" id="MobiDB-lite"/>
    </source>
</evidence>
<dbReference type="EMBL" id="JARJLM010000552">
    <property type="protein sequence ID" value="MDF3837995.1"/>
    <property type="molecule type" value="Genomic_DNA"/>
</dbReference>
<reference evidence="2 3" key="1">
    <citation type="submission" date="2023-03" db="EMBL/GenBank/DDBJ databases">
        <title>Draft assemblies of triclosan tolerant bacteria isolated from returned activated sludge.</title>
        <authorList>
            <person name="Van Hamelsveld S."/>
        </authorList>
    </citation>
    <scope>NUCLEOTIDE SEQUENCE [LARGE SCALE GENOMIC DNA]</scope>
    <source>
        <strain evidence="2 3">GW210010_S58</strain>
    </source>
</reference>
<evidence type="ECO:0000313" key="2">
    <source>
        <dbReference type="EMBL" id="MDF3837995.1"/>
    </source>
</evidence>
<dbReference type="Proteomes" id="UP001216674">
    <property type="component" value="Unassembled WGS sequence"/>
</dbReference>
<accession>A0ABT6AZG4</accession>
<sequence length="52" mass="6078">MTARFFRPKPPEPDLAVAMEDSGKRAGYDRRDPGGHWLGHFLDEHNDQQDRR</sequence>
<name>A0ABT6AZG4_9BURK</name>
<dbReference type="RefSeq" id="WP_276268052.1">
    <property type="nucleotide sequence ID" value="NZ_JARJLM010000552.1"/>
</dbReference>